<dbReference type="SFLD" id="SFLDS00003">
    <property type="entry name" value="Haloacid_Dehalogenase"/>
    <property type="match status" value="1"/>
</dbReference>
<dbReference type="PRINTS" id="PR00413">
    <property type="entry name" value="HADHALOGNASE"/>
</dbReference>
<reference evidence="1 2" key="1">
    <citation type="submission" date="2008-10" db="EMBL/GenBank/DDBJ databases">
        <title>Draft genome sequence of Bifidobacterium catenulatum (DSM 16992).</title>
        <authorList>
            <person name="Sudarsanam P."/>
            <person name="Ley R."/>
            <person name="Guruge J."/>
            <person name="Turnbaugh P.J."/>
            <person name="Mahowald M."/>
            <person name="Liep D."/>
            <person name="Gordon J."/>
        </authorList>
    </citation>
    <scope>NUCLEOTIDE SEQUENCE [LARGE SCALE GENOMIC DNA]</scope>
    <source>
        <strain evidence="1 2">DSM 16992</strain>
    </source>
</reference>
<dbReference type="AlphaFoldDB" id="B6XXG9"/>
<proteinExistence type="predicted"/>
<dbReference type="InterPro" id="IPR036412">
    <property type="entry name" value="HAD-like_sf"/>
</dbReference>
<dbReference type="Proteomes" id="UP000003882">
    <property type="component" value="Unassembled WGS sequence"/>
</dbReference>
<dbReference type="SUPFAM" id="SSF56784">
    <property type="entry name" value="HAD-like"/>
    <property type="match status" value="1"/>
</dbReference>
<keyword evidence="1" id="KW-0378">Hydrolase</keyword>
<dbReference type="CDD" id="cd02603">
    <property type="entry name" value="HAD_sEH-N_like"/>
    <property type="match status" value="1"/>
</dbReference>
<dbReference type="Pfam" id="PF13419">
    <property type="entry name" value="HAD_2"/>
    <property type="match status" value="1"/>
</dbReference>
<accession>B6XXG9</accession>
<dbReference type="InterPro" id="IPR006439">
    <property type="entry name" value="HAD-SF_hydro_IA"/>
</dbReference>
<dbReference type="SFLD" id="SFLDG01129">
    <property type="entry name" value="C1.5:_HAD__Beta-PGM__Phosphata"/>
    <property type="match status" value="1"/>
</dbReference>
<gene>
    <name evidence="1" type="ORF">BIFCAT_01843</name>
</gene>
<comment type="caution">
    <text evidence="1">The sequence shown here is derived from an EMBL/GenBank/DDBJ whole genome shotgun (WGS) entry which is preliminary data.</text>
</comment>
<dbReference type="GO" id="GO:0016787">
    <property type="term" value="F:hydrolase activity"/>
    <property type="evidence" value="ECO:0007669"/>
    <property type="project" value="UniProtKB-KW"/>
</dbReference>
<dbReference type="InterPro" id="IPR041492">
    <property type="entry name" value="HAD_2"/>
</dbReference>
<organism evidence="1 2">
    <name type="scientific">Bifidobacterium catenulatum DSM 16992 = JCM 1194 = LMG 11043</name>
    <dbReference type="NCBI Taxonomy" id="566552"/>
    <lineage>
        <taxon>Bacteria</taxon>
        <taxon>Bacillati</taxon>
        <taxon>Actinomycetota</taxon>
        <taxon>Actinomycetes</taxon>
        <taxon>Bifidobacteriales</taxon>
        <taxon>Bifidobacteriaceae</taxon>
        <taxon>Bifidobacterium</taxon>
    </lineage>
</organism>
<evidence type="ECO:0000313" key="1">
    <source>
        <dbReference type="EMBL" id="EEB20759.1"/>
    </source>
</evidence>
<dbReference type="NCBIfam" id="TIGR01509">
    <property type="entry name" value="HAD-SF-IA-v3"/>
    <property type="match status" value="1"/>
</dbReference>
<reference evidence="1 2" key="2">
    <citation type="submission" date="2008-10" db="EMBL/GenBank/DDBJ databases">
        <authorList>
            <person name="Fulton L."/>
            <person name="Clifton S."/>
            <person name="Fulton B."/>
            <person name="Xu J."/>
            <person name="Minx P."/>
            <person name="Pepin K.H."/>
            <person name="Johnson M."/>
            <person name="Bhonagiri V."/>
            <person name="Nash W.E."/>
            <person name="Mardis E.R."/>
            <person name="Wilson R.K."/>
        </authorList>
    </citation>
    <scope>NUCLEOTIDE SEQUENCE [LARGE SCALE GENOMIC DNA]</scope>
    <source>
        <strain evidence="1 2">DSM 16992</strain>
    </source>
</reference>
<dbReference type="InterPro" id="IPR023214">
    <property type="entry name" value="HAD_sf"/>
</dbReference>
<name>B6XXG9_9BIFI</name>
<dbReference type="PANTHER" id="PTHR43611:SF3">
    <property type="entry name" value="FLAVIN MONONUCLEOTIDE HYDROLASE 1, CHLOROPLATIC"/>
    <property type="match status" value="1"/>
</dbReference>
<sequence>MEDHMKGWPGEPDMEYDVLMADGEAAANAGKPITDVIFDFGNVLIYWDPVAVMTPRYSDELVEQFLDNDISGFYDVNDELDYGMSNDDGVALMRERYGDKWADMLQYYLDNFVDSLTGVVPGARVLINDLKAAGVRVWGLSNWQKDLFPIALDNFDILRSLNDRVVSGYVSLRKPNKDIYEFALQQFGIDASGAVFVDDKAMNIVGANNAGIRGVRFKDSRALRALLIDAGVKIPAVRQA</sequence>
<protein>
    <submittedName>
        <fullName evidence="1">HAD hydrolase, family IA, variant 3</fullName>
    </submittedName>
</protein>
<evidence type="ECO:0000313" key="2">
    <source>
        <dbReference type="Proteomes" id="UP000003882"/>
    </source>
</evidence>
<dbReference type="Gene3D" id="3.40.50.1000">
    <property type="entry name" value="HAD superfamily/HAD-like"/>
    <property type="match status" value="1"/>
</dbReference>
<dbReference type="eggNOG" id="COG1011">
    <property type="taxonomic scope" value="Bacteria"/>
</dbReference>
<dbReference type="PANTHER" id="PTHR43611">
    <property type="entry name" value="ALPHA-D-GLUCOSE 1-PHOSPHATE PHOSPHATASE"/>
    <property type="match status" value="1"/>
</dbReference>
<dbReference type="EMBL" id="ABXY01000026">
    <property type="protein sequence ID" value="EEB20759.1"/>
    <property type="molecule type" value="Genomic_DNA"/>
</dbReference>